<dbReference type="AlphaFoldDB" id="A0A517PU82"/>
<accession>A0A517PU82</accession>
<sequence length="178" mass="20306">MGFVLIRTTTEGTRSLIEPERGPAMRQLLFTVVIWGLTCSLVSATEKQGSIYELRTIELATPAALVEPLVSVWEPDKAAPKQAQTNHFYFHTQAAPFLPLDPSSNSDEYYRLLREWDHQLVMERAAQAMAEQQKQNPRHILETGGALLLSKAEELSAARIRQQEDFRLLNLYHGFRQR</sequence>
<proteinExistence type="predicted"/>
<protein>
    <submittedName>
        <fullName evidence="1">Uncharacterized protein</fullName>
    </submittedName>
</protein>
<name>A0A517PU82_9PLAN</name>
<organism evidence="1 2">
    <name type="scientific">Gimesia chilikensis</name>
    <dbReference type="NCBI Taxonomy" id="2605989"/>
    <lineage>
        <taxon>Bacteria</taxon>
        <taxon>Pseudomonadati</taxon>
        <taxon>Planctomycetota</taxon>
        <taxon>Planctomycetia</taxon>
        <taxon>Planctomycetales</taxon>
        <taxon>Planctomycetaceae</taxon>
        <taxon>Gimesia</taxon>
    </lineage>
</organism>
<dbReference type="Proteomes" id="UP000320421">
    <property type="component" value="Chromosome"/>
</dbReference>
<dbReference type="EMBL" id="CP036266">
    <property type="protein sequence ID" value="QDT22941.1"/>
    <property type="molecule type" value="Genomic_DNA"/>
</dbReference>
<reference evidence="1 2" key="1">
    <citation type="submission" date="2019-02" db="EMBL/GenBank/DDBJ databases">
        <title>Deep-cultivation of Planctomycetes and their phenomic and genomic characterization uncovers novel biology.</title>
        <authorList>
            <person name="Wiegand S."/>
            <person name="Jogler M."/>
            <person name="Boedeker C."/>
            <person name="Pinto D."/>
            <person name="Vollmers J."/>
            <person name="Rivas-Marin E."/>
            <person name="Kohn T."/>
            <person name="Peeters S.H."/>
            <person name="Heuer A."/>
            <person name="Rast P."/>
            <person name="Oberbeckmann S."/>
            <person name="Bunk B."/>
            <person name="Jeske O."/>
            <person name="Meyerdierks A."/>
            <person name="Storesund J.E."/>
            <person name="Kallscheuer N."/>
            <person name="Luecker S."/>
            <person name="Lage O.M."/>
            <person name="Pohl T."/>
            <person name="Merkel B.J."/>
            <person name="Hornburger P."/>
            <person name="Mueller R.-W."/>
            <person name="Bruemmer F."/>
            <person name="Labrenz M."/>
            <person name="Spormann A.M."/>
            <person name="Op den Camp H."/>
            <person name="Overmann J."/>
            <person name="Amann R."/>
            <person name="Jetten M.S.M."/>
            <person name="Mascher T."/>
            <person name="Medema M.H."/>
            <person name="Devos D.P."/>
            <person name="Kaster A.-K."/>
            <person name="Ovreas L."/>
            <person name="Rohde M."/>
            <person name="Galperin M.Y."/>
            <person name="Jogler C."/>
        </authorList>
    </citation>
    <scope>NUCLEOTIDE SEQUENCE [LARGE SCALE GENOMIC DNA]</scope>
    <source>
        <strain evidence="1 2">HG66A1</strain>
    </source>
</reference>
<evidence type="ECO:0000313" key="1">
    <source>
        <dbReference type="EMBL" id="QDT22941.1"/>
    </source>
</evidence>
<evidence type="ECO:0000313" key="2">
    <source>
        <dbReference type="Proteomes" id="UP000320421"/>
    </source>
</evidence>
<gene>
    <name evidence="1" type="ORF">HG66A1_47520</name>
</gene>
<keyword evidence="2" id="KW-1185">Reference proteome</keyword>